<evidence type="ECO:0000313" key="1">
    <source>
        <dbReference type="EMBL" id="OAG06442.1"/>
    </source>
</evidence>
<dbReference type="Pfam" id="PF11625">
    <property type="entry name" value="DUF3253"/>
    <property type="match status" value="1"/>
</dbReference>
<dbReference type="Gene3D" id="1.10.10.10">
    <property type="entry name" value="Winged helix-like DNA-binding domain superfamily/Winged helix DNA-binding domain"/>
    <property type="match status" value="1"/>
</dbReference>
<dbReference type="SUPFAM" id="SSF46785">
    <property type="entry name" value="Winged helix' DNA-binding domain"/>
    <property type="match status" value="1"/>
</dbReference>
<dbReference type="GeneID" id="28766402"/>
<organism evidence="1 2">
    <name type="scientific">Paraphaeosphaeria sporulosa</name>
    <dbReference type="NCBI Taxonomy" id="1460663"/>
    <lineage>
        <taxon>Eukaryota</taxon>
        <taxon>Fungi</taxon>
        <taxon>Dikarya</taxon>
        <taxon>Ascomycota</taxon>
        <taxon>Pezizomycotina</taxon>
        <taxon>Dothideomycetes</taxon>
        <taxon>Pleosporomycetidae</taxon>
        <taxon>Pleosporales</taxon>
        <taxon>Massarineae</taxon>
        <taxon>Didymosphaeriaceae</taxon>
        <taxon>Paraphaeosphaeria</taxon>
    </lineage>
</organism>
<protein>
    <recommendedName>
        <fullName evidence="3">DUF3253 domain-containing protein</fullName>
    </recommendedName>
</protein>
<dbReference type="InterPro" id="IPR036390">
    <property type="entry name" value="WH_DNA-bd_sf"/>
</dbReference>
<reference evidence="1 2" key="1">
    <citation type="submission" date="2016-05" db="EMBL/GenBank/DDBJ databases">
        <title>Comparative analysis of secretome profiles of manganese(II)-oxidizing ascomycete fungi.</title>
        <authorList>
            <consortium name="DOE Joint Genome Institute"/>
            <person name="Zeiner C.A."/>
            <person name="Purvine S.O."/>
            <person name="Zink E.M."/>
            <person name="Wu S."/>
            <person name="Pasa-Tolic L."/>
            <person name="Chaput D.L."/>
            <person name="Haridas S."/>
            <person name="Grigoriev I.V."/>
            <person name="Santelli C.M."/>
            <person name="Hansel C.M."/>
        </authorList>
    </citation>
    <scope>NUCLEOTIDE SEQUENCE [LARGE SCALE GENOMIC DNA]</scope>
    <source>
        <strain evidence="1 2">AP3s5-JAC2a</strain>
    </source>
</reference>
<dbReference type="RefSeq" id="XP_018036807.1">
    <property type="nucleotide sequence ID" value="XM_018182916.1"/>
</dbReference>
<name>A0A177CHL9_9PLEO</name>
<dbReference type="InterPro" id="IPR021660">
    <property type="entry name" value="DUF3253"/>
</dbReference>
<dbReference type="Proteomes" id="UP000077069">
    <property type="component" value="Unassembled WGS sequence"/>
</dbReference>
<evidence type="ECO:0000313" key="2">
    <source>
        <dbReference type="Proteomes" id="UP000077069"/>
    </source>
</evidence>
<dbReference type="InParanoid" id="A0A177CHL9"/>
<proteinExistence type="predicted"/>
<dbReference type="EMBL" id="KV441552">
    <property type="protein sequence ID" value="OAG06442.1"/>
    <property type="molecule type" value="Genomic_DNA"/>
</dbReference>
<dbReference type="OrthoDB" id="2563170at2759"/>
<dbReference type="InterPro" id="IPR036388">
    <property type="entry name" value="WH-like_DNA-bd_sf"/>
</dbReference>
<dbReference type="AlphaFoldDB" id="A0A177CHL9"/>
<keyword evidence="2" id="KW-1185">Reference proteome</keyword>
<gene>
    <name evidence="1" type="ORF">CC84DRAFT_1217659</name>
</gene>
<accession>A0A177CHL9</accession>
<evidence type="ECO:0008006" key="3">
    <source>
        <dbReference type="Google" id="ProtNLM"/>
    </source>
</evidence>
<sequence>MILDHDQEEILRKHLKALLGRRPYPKTICPSEVARALDQEELDKLECYDWRDCMENVRNLCWEMRAFGVVEVLQKGEVVKAKSIDEIIGPIRVRYHPDHRRQEMM</sequence>